<dbReference type="InterPro" id="IPR010982">
    <property type="entry name" value="Lambda_DNA-bd_dom_sf"/>
</dbReference>
<dbReference type="PRINTS" id="PR00036">
    <property type="entry name" value="HTHLACI"/>
</dbReference>
<dbReference type="CDD" id="cd06267">
    <property type="entry name" value="PBP1_LacI_sugar_binding-like"/>
    <property type="match status" value="1"/>
</dbReference>
<keyword evidence="1" id="KW-0805">Transcription regulation</keyword>
<dbReference type="Gene3D" id="3.40.50.2300">
    <property type="match status" value="2"/>
</dbReference>
<dbReference type="EMBL" id="JADOGI010000146">
    <property type="protein sequence ID" value="MBF8191111.1"/>
    <property type="molecule type" value="Genomic_DNA"/>
</dbReference>
<evidence type="ECO:0000259" key="5">
    <source>
        <dbReference type="PROSITE" id="PS50932"/>
    </source>
</evidence>
<dbReference type="RefSeq" id="WP_195900019.1">
    <property type="nucleotide sequence ID" value="NZ_JADOGI010000146.1"/>
</dbReference>
<proteinExistence type="predicted"/>
<dbReference type="GO" id="GO:0003700">
    <property type="term" value="F:DNA-binding transcription factor activity"/>
    <property type="evidence" value="ECO:0007669"/>
    <property type="project" value="TreeGrafter"/>
</dbReference>
<dbReference type="SUPFAM" id="SSF53822">
    <property type="entry name" value="Periplasmic binding protein-like I"/>
    <property type="match status" value="1"/>
</dbReference>
<dbReference type="CDD" id="cd01392">
    <property type="entry name" value="HTH_LacI"/>
    <property type="match status" value="1"/>
</dbReference>
<keyword evidence="7" id="KW-1185">Reference proteome</keyword>
<dbReference type="Proteomes" id="UP000605361">
    <property type="component" value="Unassembled WGS sequence"/>
</dbReference>
<dbReference type="SMART" id="SM00354">
    <property type="entry name" value="HTH_LACI"/>
    <property type="match status" value="1"/>
</dbReference>
<dbReference type="Gene3D" id="1.10.260.40">
    <property type="entry name" value="lambda repressor-like DNA-binding domains"/>
    <property type="match status" value="1"/>
</dbReference>
<feature type="domain" description="HTH lacI-type" evidence="5">
    <location>
        <begin position="4"/>
        <end position="58"/>
    </location>
</feature>
<evidence type="ECO:0000256" key="4">
    <source>
        <dbReference type="SAM" id="MobiDB-lite"/>
    </source>
</evidence>
<dbReference type="AlphaFoldDB" id="A0A931AE68"/>
<dbReference type="InterPro" id="IPR000843">
    <property type="entry name" value="HTH_LacI"/>
</dbReference>
<dbReference type="InterPro" id="IPR046335">
    <property type="entry name" value="LacI/GalR-like_sensor"/>
</dbReference>
<dbReference type="SUPFAM" id="SSF47413">
    <property type="entry name" value="lambda repressor-like DNA-binding domains"/>
    <property type="match status" value="1"/>
</dbReference>
<comment type="caution">
    <text evidence="6">The sequence shown here is derived from an EMBL/GenBank/DDBJ whole genome shotgun (WGS) entry which is preliminary data.</text>
</comment>
<accession>A0A931AE68</accession>
<name>A0A931AE68_9ACTN</name>
<dbReference type="Pfam" id="PF13377">
    <property type="entry name" value="Peripla_BP_3"/>
    <property type="match status" value="1"/>
</dbReference>
<feature type="region of interest" description="Disordered" evidence="4">
    <location>
        <begin position="312"/>
        <end position="356"/>
    </location>
</feature>
<evidence type="ECO:0000313" key="6">
    <source>
        <dbReference type="EMBL" id="MBF8191111.1"/>
    </source>
</evidence>
<evidence type="ECO:0000256" key="1">
    <source>
        <dbReference type="ARBA" id="ARBA00023015"/>
    </source>
</evidence>
<feature type="compositionally biased region" description="Low complexity" evidence="4">
    <location>
        <begin position="312"/>
        <end position="326"/>
    </location>
</feature>
<organism evidence="6 7">
    <name type="scientific">Nonomuraea cypriaca</name>
    <dbReference type="NCBI Taxonomy" id="1187855"/>
    <lineage>
        <taxon>Bacteria</taxon>
        <taxon>Bacillati</taxon>
        <taxon>Actinomycetota</taxon>
        <taxon>Actinomycetes</taxon>
        <taxon>Streptosporangiales</taxon>
        <taxon>Streptosporangiaceae</taxon>
        <taxon>Nonomuraea</taxon>
    </lineage>
</organism>
<sequence>MEKVTIRDIARLAGVSKSTVSLVINNSPRVDPETRGRVLAVITRHNYVPSATASALAKGRPPFISMIVPGLTWRLVAPLNYGVASVIERTPYEIILYTSTNDHDYAPVIDRMLASGLSAGVLVINQDQTMQPLLDLHAQGVPVVLINTLGSHFDLPSVEADNYEGAYGAVRHLLDLGHRRIASLAGPMTYPCCQDRQRGYQDALTEAGVPIDASLTQQSGFQPPTARELVRELLERADRPTAVFAHNDVTAYAAMDAAADRGLRVPEDLSVVGFDDIPSSAHVKPALTTVSQPFEAMGEHAARMLLAAISSESASSESASSESGEGSAPGGHGPPPARVHLPTTLIVRDSTGPAPS</sequence>
<dbReference type="GO" id="GO:0000976">
    <property type="term" value="F:transcription cis-regulatory region binding"/>
    <property type="evidence" value="ECO:0007669"/>
    <property type="project" value="TreeGrafter"/>
</dbReference>
<dbReference type="Pfam" id="PF00356">
    <property type="entry name" value="LacI"/>
    <property type="match status" value="1"/>
</dbReference>
<evidence type="ECO:0000256" key="3">
    <source>
        <dbReference type="ARBA" id="ARBA00023163"/>
    </source>
</evidence>
<protein>
    <submittedName>
        <fullName evidence="6">LacI family DNA-binding transcriptional regulator</fullName>
    </submittedName>
</protein>
<keyword evidence="2 6" id="KW-0238">DNA-binding</keyword>
<dbReference type="PANTHER" id="PTHR30146">
    <property type="entry name" value="LACI-RELATED TRANSCRIPTIONAL REPRESSOR"/>
    <property type="match status" value="1"/>
</dbReference>
<evidence type="ECO:0000313" key="7">
    <source>
        <dbReference type="Proteomes" id="UP000605361"/>
    </source>
</evidence>
<gene>
    <name evidence="6" type="ORF">ITP53_36470</name>
</gene>
<dbReference type="PROSITE" id="PS50932">
    <property type="entry name" value="HTH_LACI_2"/>
    <property type="match status" value="1"/>
</dbReference>
<reference evidence="6" key="1">
    <citation type="submission" date="2020-11" db="EMBL/GenBank/DDBJ databases">
        <title>Whole-genome analyses of Nonomuraea sp. K274.</title>
        <authorList>
            <person name="Veyisoglu A."/>
        </authorList>
    </citation>
    <scope>NUCLEOTIDE SEQUENCE</scope>
    <source>
        <strain evidence="6">K274</strain>
    </source>
</reference>
<keyword evidence="3" id="KW-0804">Transcription</keyword>
<dbReference type="InterPro" id="IPR028082">
    <property type="entry name" value="Peripla_BP_I"/>
</dbReference>
<dbReference type="PANTHER" id="PTHR30146:SF109">
    <property type="entry name" value="HTH-TYPE TRANSCRIPTIONAL REGULATOR GALS"/>
    <property type="match status" value="1"/>
</dbReference>
<evidence type="ECO:0000256" key="2">
    <source>
        <dbReference type="ARBA" id="ARBA00023125"/>
    </source>
</evidence>
<dbReference type="PROSITE" id="PS00356">
    <property type="entry name" value="HTH_LACI_1"/>
    <property type="match status" value="1"/>
</dbReference>